<organism evidence="1">
    <name type="scientific">Cuerna arida</name>
    <dbReference type="NCBI Taxonomy" id="1464854"/>
    <lineage>
        <taxon>Eukaryota</taxon>
        <taxon>Metazoa</taxon>
        <taxon>Ecdysozoa</taxon>
        <taxon>Arthropoda</taxon>
        <taxon>Hexapoda</taxon>
        <taxon>Insecta</taxon>
        <taxon>Pterygota</taxon>
        <taxon>Neoptera</taxon>
        <taxon>Paraneoptera</taxon>
        <taxon>Hemiptera</taxon>
        <taxon>Auchenorrhyncha</taxon>
        <taxon>Membracoidea</taxon>
        <taxon>Cicadellidae</taxon>
        <taxon>Cicadellinae</taxon>
        <taxon>Proconiini</taxon>
        <taxon>Cuerna</taxon>
    </lineage>
</organism>
<feature type="non-terminal residue" evidence="1">
    <location>
        <position position="118"/>
    </location>
</feature>
<sequence>FLESGGAEVIADRIVLSIEEMRRKQNGTVSAAMKNFISSNDSDEPLQYLSQSVTKKLSQEFIDNARSVINFAPLSRIYCPAAPASQQPNNLIVSSALPHKRARSAQWDYNFMSHENFV</sequence>
<name>A0A1B6F1B1_9HEMI</name>
<feature type="non-terminal residue" evidence="1">
    <location>
        <position position="1"/>
    </location>
</feature>
<proteinExistence type="predicted"/>
<dbReference type="AlphaFoldDB" id="A0A1B6F1B1"/>
<gene>
    <name evidence="1" type="ORF">g.46060</name>
</gene>
<evidence type="ECO:0000313" key="1">
    <source>
        <dbReference type="EMBL" id="JAS44010.1"/>
    </source>
</evidence>
<accession>A0A1B6F1B1</accession>
<protein>
    <submittedName>
        <fullName evidence="1">Uncharacterized protein</fullName>
    </submittedName>
</protein>
<reference evidence="1" key="1">
    <citation type="submission" date="2015-11" db="EMBL/GenBank/DDBJ databases">
        <title>De novo transcriptome assembly of four potential Pierce s Disease insect vectors from Arizona vineyards.</title>
        <authorList>
            <person name="Tassone E.E."/>
        </authorList>
    </citation>
    <scope>NUCLEOTIDE SEQUENCE</scope>
</reference>
<dbReference type="EMBL" id="GECZ01025759">
    <property type="protein sequence ID" value="JAS44010.1"/>
    <property type="molecule type" value="Transcribed_RNA"/>
</dbReference>